<reference evidence="1 2" key="1">
    <citation type="submission" date="2017-02" db="EMBL/GenBank/DDBJ databases">
        <title>Genomic diversity within the haloalkaliphilic genus Thioalkalivibrio.</title>
        <authorList>
            <person name="Ahn A.-C."/>
            <person name="Meier-Kolthoff J."/>
            <person name="Overmars L."/>
            <person name="Richter M."/>
            <person name="Woyke T."/>
            <person name="Sorokin D.Y."/>
            <person name="Muyzer G."/>
        </authorList>
    </citation>
    <scope>NUCLEOTIDE SEQUENCE [LARGE SCALE GENOMIC DNA]</scope>
    <source>
        <strain evidence="1 2">ALJD</strain>
    </source>
</reference>
<organism evidence="1 2">
    <name type="scientific">Thioalkalivibrio denitrificans</name>
    <dbReference type="NCBI Taxonomy" id="108003"/>
    <lineage>
        <taxon>Bacteria</taxon>
        <taxon>Pseudomonadati</taxon>
        <taxon>Pseudomonadota</taxon>
        <taxon>Gammaproteobacteria</taxon>
        <taxon>Chromatiales</taxon>
        <taxon>Ectothiorhodospiraceae</taxon>
        <taxon>Thioalkalivibrio</taxon>
    </lineage>
</organism>
<dbReference type="EMBL" id="MVBK01000052">
    <property type="protein sequence ID" value="OOG24060.1"/>
    <property type="molecule type" value="Genomic_DNA"/>
</dbReference>
<protein>
    <submittedName>
        <fullName evidence="1">Uncharacterized protein</fullName>
    </submittedName>
</protein>
<dbReference type="Proteomes" id="UP000189462">
    <property type="component" value="Unassembled WGS sequence"/>
</dbReference>
<sequence length="122" mass="13264">MERRQVSGRVLVAVVADEMEEQALAILREEGARGVTIASGRGIGFPEHMTFFGLTYRGLESVLVCVLDDDTAERIAERLNRELSLLEPFKGLAFSLPVGHSGGIDMDAVREALARHAPKSGE</sequence>
<proteinExistence type="predicted"/>
<dbReference type="InterPro" id="IPR015867">
    <property type="entry name" value="N-reg_PII/ATP_PRibTrfase_C"/>
</dbReference>
<dbReference type="Gene3D" id="3.30.70.120">
    <property type="match status" value="1"/>
</dbReference>
<dbReference type="AlphaFoldDB" id="A0A1V3NG85"/>
<dbReference type="RefSeq" id="WP_077278934.1">
    <property type="nucleotide sequence ID" value="NZ_MVBK01000052.1"/>
</dbReference>
<dbReference type="InterPro" id="IPR011322">
    <property type="entry name" value="N-reg_PII-like_a/b"/>
</dbReference>
<name>A0A1V3NG85_9GAMM</name>
<evidence type="ECO:0000313" key="1">
    <source>
        <dbReference type="EMBL" id="OOG24060.1"/>
    </source>
</evidence>
<gene>
    <name evidence="1" type="ORF">B1C78_09595</name>
</gene>
<keyword evidence="2" id="KW-1185">Reference proteome</keyword>
<accession>A0A1V3NG85</accession>
<evidence type="ECO:0000313" key="2">
    <source>
        <dbReference type="Proteomes" id="UP000189462"/>
    </source>
</evidence>
<comment type="caution">
    <text evidence="1">The sequence shown here is derived from an EMBL/GenBank/DDBJ whole genome shotgun (WGS) entry which is preliminary data.</text>
</comment>
<dbReference type="STRING" id="108003.B1C78_09595"/>
<dbReference type="SUPFAM" id="SSF54913">
    <property type="entry name" value="GlnB-like"/>
    <property type="match status" value="1"/>
</dbReference>